<dbReference type="EMBL" id="CP011058">
    <property type="protein sequence ID" value="AJY77717.1"/>
    <property type="molecule type" value="Genomic_DNA"/>
</dbReference>
<dbReference type="PIRSF" id="PIRSF000477">
    <property type="entry name" value="PurNPase"/>
    <property type="match status" value="1"/>
</dbReference>
<dbReference type="PROSITE" id="PS01240">
    <property type="entry name" value="PNP_MTAP_2"/>
    <property type="match status" value="1"/>
</dbReference>
<reference evidence="10 11" key="1">
    <citation type="journal article" date="2015" name="J. Biotechnol.">
        <title>Complete genome sequence of Paenibacillus beijingensis 7188(T) (=DSM 24997(T)), a novel rhizobacterium from jujube garden soil.</title>
        <authorList>
            <person name="Kwak Y."/>
            <person name="Shin J.H."/>
        </authorList>
    </citation>
    <scope>NUCLEOTIDE SEQUENCE [LARGE SCALE GENOMIC DNA]</scope>
    <source>
        <strain evidence="10 11">DSM 24997</strain>
    </source>
</reference>
<keyword evidence="6 8" id="KW-0808">Transferase</keyword>
<comment type="function">
    <text evidence="1">The purine nucleoside phosphorylases catalyze the phosphorolytic breakdown of the N-glycosidic bond in the beta-(deoxy)ribonucleoside molecules, with the formation of the corresponding free purine bases and pentose-1-phosphate. Cleaves guanosine, inosine, 2'-deoxyguanosine and 2'-deoxyinosine.</text>
</comment>
<dbReference type="CDD" id="cd09009">
    <property type="entry name" value="PNP-EcPNPII_like"/>
    <property type="match status" value="1"/>
</dbReference>
<dbReference type="KEGG" id="pbj:VN24_13675"/>
<reference evidence="11" key="2">
    <citation type="submission" date="2015-03" db="EMBL/GenBank/DDBJ databases">
        <title>Genome sequence of Paenibacillus beijingensis strain DSM 24997T.</title>
        <authorList>
            <person name="Kwak Y."/>
            <person name="Shin J.-H."/>
        </authorList>
    </citation>
    <scope>NUCLEOTIDE SEQUENCE [LARGE SCALE GENOMIC DNA]</scope>
    <source>
        <strain evidence="11">DSM 24997</strain>
    </source>
</reference>
<name>A0A0D5NRV7_9BACL</name>
<evidence type="ECO:0000256" key="8">
    <source>
        <dbReference type="PIRNR" id="PIRNR000477"/>
    </source>
</evidence>
<evidence type="ECO:0000256" key="3">
    <source>
        <dbReference type="ARBA" id="ARBA00006751"/>
    </source>
</evidence>
<gene>
    <name evidence="10" type="ORF">VN24_13675</name>
</gene>
<dbReference type="GO" id="GO:0005737">
    <property type="term" value="C:cytoplasm"/>
    <property type="evidence" value="ECO:0007669"/>
    <property type="project" value="TreeGrafter"/>
</dbReference>
<evidence type="ECO:0000256" key="1">
    <source>
        <dbReference type="ARBA" id="ARBA00002678"/>
    </source>
</evidence>
<dbReference type="PANTHER" id="PTHR11904">
    <property type="entry name" value="METHYLTHIOADENOSINE/PURINE NUCLEOSIDE PHOSPHORYLASE"/>
    <property type="match status" value="1"/>
</dbReference>
<comment type="similarity">
    <text evidence="3 8">Belongs to the PNP/MTAP phosphorylase family.</text>
</comment>
<evidence type="ECO:0000256" key="4">
    <source>
        <dbReference type="ARBA" id="ARBA00011233"/>
    </source>
</evidence>
<evidence type="ECO:0000256" key="5">
    <source>
        <dbReference type="ARBA" id="ARBA00022676"/>
    </source>
</evidence>
<dbReference type="STRING" id="1126833.VN24_13675"/>
<comment type="pathway">
    <text evidence="2 8">Purine metabolism; purine nucleoside salvage.</text>
</comment>
<evidence type="ECO:0000313" key="10">
    <source>
        <dbReference type="EMBL" id="AJY77717.1"/>
    </source>
</evidence>
<sequence length="269" mass="28872">MDRIDRAKTYIQRLTGYRPTVGLILGSGLGDLGHEIEEAIKIPYDEIPFFSSTTVESHAGLLVIGKLEGKVVVAMQGRFHYYEGHSMDAITFPVRVMKALGVERLLITNSSGGVNESYQAGDVMVVSDHINLTGVNPLIGPNDGRLGVRFPDLTNAYCADLRRLAHETAAAQGLRMHEGVYVGWAGPTFETPAEIRMTRIVGGDAVGMSTIPEVIVANHAGMKVLALSCVCNMAAGILPGGLTAEEVFEAAQELKGRLIGLVRAILKVM</sequence>
<dbReference type="RefSeq" id="WP_045673277.1">
    <property type="nucleotide sequence ID" value="NZ_CP011058.1"/>
</dbReference>
<evidence type="ECO:0000259" key="9">
    <source>
        <dbReference type="Pfam" id="PF01048"/>
    </source>
</evidence>
<dbReference type="Pfam" id="PF01048">
    <property type="entry name" value="PNP_UDP_1"/>
    <property type="match status" value="1"/>
</dbReference>
<dbReference type="GO" id="GO:0009116">
    <property type="term" value="P:nucleoside metabolic process"/>
    <property type="evidence" value="ECO:0007669"/>
    <property type="project" value="InterPro"/>
</dbReference>
<dbReference type="PANTHER" id="PTHR11904:SF9">
    <property type="entry name" value="PURINE NUCLEOSIDE PHOSPHORYLASE-RELATED"/>
    <property type="match status" value="1"/>
</dbReference>
<feature type="domain" description="Nucleoside phosphorylase" evidence="9">
    <location>
        <begin position="21"/>
        <end position="267"/>
    </location>
</feature>
<dbReference type="OrthoDB" id="1523230at2"/>
<dbReference type="AlphaFoldDB" id="A0A0D5NRV7"/>
<comment type="catalytic activity">
    <reaction evidence="7">
        <text>a purine 2'-deoxy-D-ribonucleoside + phosphate = a purine nucleobase + 2-deoxy-alpha-D-ribose 1-phosphate</text>
        <dbReference type="Rhea" id="RHEA:36431"/>
        <dbReference type="ChEBI" id="CHEBI:26386"/>
        <dbReference type="ChEBI" id="CHEBI:43474"/>
        <dbReference type="ChEBI" id="CHEBI:57259"/>
        <dbReference type="ChEBI" id="CHEBI:142361"/>
        <dbReference type="EC" id="2.4.2.1"/>
    </reaction>
</comment>
<dbReference type="NCBIfam" id="NF006054">
    <property type="entry name" value="PRK08202.1"/>
    <property type="match status" value="1"/>
</dbReference>
<dbReference type="Proteomes" id="UP000032633">
    <property type="component" value="Chromosome"/>
</dbReference>
<dbReference type="InterPro" id="IPR000845">
    <property type="entry name" value="Nucleoside_phosphorylase_d"/>
</dbReference>
<dbReference type="InterPro" id="IPR018099">
    <property type="entry name" value="Purine_phosphorylase-2_CS"/>
</dbReference>
<dbReference type="NCBIfam" id="TIGR01697">
    <property type="entry name" value="PNPH-PUNA-XAPA"/>
    <property type="match status" value="1"/>
</dbReference>
<dbReference type="InterPro" id="IPR011268">
    <property type="entry name" value="Purine_phosphorylase"/>
</dbReference>
<evidence type="ECO:0000256" key="7">
    <source>
        <dbReference type="ARBA" id="ARBA00048556"/>
    </source>
</evidence>
<dbReference type="GO" id="GO:0004731">
    <property type="term" value="F:purine-nucleoside phosphorylase activity"/>
    <property type="evidence" value="ECO:0007669"/>
    <property type="project" value="UniProtKB-EC"/>
</dbReference>
<dbReference type="InterPro" id="IPR011270">
    <property type="entry name" value="Pur_Nuc_Pase_Ino/Guo-sp"/>
</dbReference>
<dbReference type="Gene3D" id="3.40.50.1580">
    <property type="entry name" value="Nucleoside phosphorylase domain"/>
    <property type="match status" value="1"/>
</dbReference>
<protein>
    <recommendedName>
        <fullName evidence="8">Purine nucleoside phosphorylase</fullName>
        <ecNumber evidence="8">2.4.2.1</ecNumber>
    </recommendedName>
    <alternativeName>
        <fullName evidence="8">Inosine-guanosine phosphorylase</fullName>
    </alternativeName>
</protein>
<organism evidence="10 11">
    <name type="scientific">Paenibacillus beijingensis</name>
    <dbReference type="NCBI Taxonomy" id="1126833"/>
    <lineage>
        <taxon>Bacteria</taxon>
        <taxon>Bacillati</taxon>
        <taxon>Bacillota</taxon>
        <taxon>Bacilli</taxon>
        <taxon>Bacillales</taxon>
        <taxon>Paenibacillaceae</taxon>
        <taxon>Paenibacillus</taxon>
    </lineage>
</organism>
<dbReference type="HOGENOM" id="CLU_054456_1_2_9"/>
<accession>A0A0D5NRV7</accession>
<keyword evidence="5 8" id="KW-0328">Glycosyltransferase</keyword>
<dbReference type="PATRIC" id="fig|1126833.4.peg.2982"/>
<comment type="subunit">
    <text evidence="4">Homotrimer.</text>
</comment>
<dbReference type="UniPathway" id="UPA00606"/>
<dbReference type="EC" id="2.4.2.1" evidence="8"/>
<proteinExistence type="inferred from homology"/>
<dbReference type="SUPFAM" id="SSF53167">
    <property type="entry name" value="Purine and uridine phosphorylases"/>
    <property type="match status" value="1"/>
</dbReference>
<keyword evidence="11" id="KW-1185">Reference proteome</keyword>
<dbReference type="InterPro" id="IPR035994">
    <property type="entry name" value="Nucleoside_phosphorylase_sf"/>
</dbReference>
<evidence type="ECO:0000256" key="6">
    <source>
        <dbReference type="ARBA" id="ARBA00022679"/>
    </source>
</evidence>
<dbReference type="NCBIfam" id="TIGR01700">
    <property type="entry name" value="PNPH"/>
    <property type="match status" value="1"/>
</dbReference>
<evidence type="ECO:0000313" key="11">
    <source>
        <dbReference type="Proteomes" id="UP000032633"/>
    </source>
</evidence>
<evidence type="ECO:0000256" key="2">
    <source>
        <dbReference type="ARBA" id="ARBA00005058"/>
    </source>
</evidence>